<keyword evidence="3" id="KW-1185">Reference proteome</keyword>
<protein>
    <submittedName>
        <fullName evidence="2">Uncharacterized protein</fullName>
    </submittedName>
</protein>
<reference evidence="2 3" key="1">
    <citation type="submission" date="2018-11" db="EMBL/GenBank/DDBJ databases">
        <authorList>
            <consortium name="Pathogen Informatics"/>
        </authorList>
    </citation>
    <scope>NUCLEOTIDE SEQUENCE [LARGE SCALE GENOMIC DNA]</scope>
</reference>
<dbReference type="AlphaFoldDB" id="A0A3P7JZ91"/>
<dbReference type="EMBL" id="UYYB01137983">
    <property type="protein sequence ID" value="VDM85249.1"/>
    <property type="molecule type" value="Genomic_DNA"/>
</dbReference>
<evidence type="ECO:0000256" key="1">
    <source>
        <dbReference type="SAM" id="MobiDB-lite"/>
    </source>
</evidence>
<evidence type="ECO:0000313" key="3">
    <source>
        <dbReference type="Proteomes" id="UP000270094"/>
    </source>
</evidence>
<gene>
    <name evidence="2" type="ORF">SVUK_LOCUS20247</name>
</gene>
<proteinExistence type="predicted"/>
<organism evidence="2 3">
    <name type="scientific">Strongylus vulgaris</name>
    <name type="common">Blood worm</name>
    <dbReference type="NCBI Taxonomy" id="40348"/>
    <lineage>
        <taxon>Eukaryota</taxon>
        <taxon>Metazoa</taxon>
        <taxon>Ecdysozoa</taxon>
        <taxon>Nematoda</taxon>
        <taxon>Chromadorea</taxon>
        <taxon>Rhabditida</taxon>
        <taxon>Rhabditina</taxon>
        <taxon>Rhabditomorpha</taxon>
        <taxon>Strongyloidea</taxon>
        <taxon>Strongylidae</taxon>
        <taxon>Strongylus</taxon>
    </lineage>
</organism>
<evidence type="ECO:0000313" key="2">
    <source>
        <dbReference type="EMBL" id="VDM85249.1"/>
    </source>
</evidence>
<dbReference type="Proteomes" id="UP000270094">
    <property type="component" value="Unassembled WGS sequence"/>
</dbReference>
<name>A0A3P7JZ91_STRVU</name>
<feature type="region of interest" description="Disordered" evidence="1">
    <location>
        <begin position="1"/>
        <end position="33"/>
    </location>
</feature>
<sequence length="108" mass="12306">MSELHVGTPEALLQRERQPRTGRRERLQKSVRSLRPEKNTLCPVARRRQPWVREHGTAAIVSSLSSLPGPHAFPTSRFPTTPHRNASICLIMLFMCKIKAVDVFGMNY</sequence>
<accession>A0A3P7JZ91</accession>
<feature type="compositionally biased region" description="Basic and acidic residues" evidence="1">
    <location>
        <begin position="13"/>
        <end position="33"/>
    </location>
</feature>